<keyword evidence="8 9" id="KW-0472">Membrane</keyword>
<evidence type="ECO:0000256" key="9">
    <source>
        <dbReference type="SAM" id="Phobius"/>
    </source>
</evidence>
<evidence type="ECO:0000259" key="11">
    <source>
        <dbReference type="PROSITE" id="PS50929"/>
    </source>
</evidence>
<dbReference type="PROSITE" id="PS50929">
    <property type="entry name" value="ABC_TM1F"/>
    <property type="match status" value="1"/>
</dbReference>
<keyword evidence="5" id="KW-0547">Nucleotide-binding</keyword>
<dbReference type="AlphaFoldDB" id="A0AA94HRX1"/>
<feature type="transmembrane region" description="Helical" evidence="9">
    <location>
        <begin position="243"/>
        <end position="267"/>
    </location>
</feature>
<dbReference type="EMBL" id="FPIW01000012">
    <property type="protein sequence ID" value="SFW36291.1"/>
    <property type="molecule type" value="Genomic_DNA"/>
</dbReference>
<evidence type="ECO:0000256" key="2">
    <source>
        <dbReference type="ARBA" id="ARBA00022448"/>
    </source>
</evidence>
<feature type="transmembrane region" description="Helical" evidence="9">
    <location>
        <begin position="157"/>
        <end position="178"/>
    </location>
</feature>
<comment type="subcellular location">
    <subcellularLocation>
        <location evidence="1">Cell membrane</location>
        <topology evidence="1">Multi-pass membrane protein</topology>
    </subcellularLocation>
</comment>
<dbReference type="InterPro" id="IPR011527">
    <property type="entry name" value="ABC1_TM_dom"/>
</dbReference>
<accession>A0AA94HRX1</accession>
<dbReference type="GO" id="GO:0016887">
    <property type="term" value="F:ATP hydrolysis activity"/>
    <property type="evidence" value="ECO:0007669"/>
    <property type="project" value="InterPro"/>
</dbReference>
<dbReference type="Gene3D" id="1.20.1560.10">
    <property type="entry name" value="ABC transporter type 1, transmembrane domain"/>
    <property type="match status" value="1"/>
</dbReference>
<dbReference type="InterPro" id="IPR003593">
    <property type="entry name" value="AAA+_ATPase"/>
</dbReference>
<keyword evidence="3" id="KW-1003">Cell membrane</keyword>
<keyword evidence="2" id="KW-0813">Transport</keyword>
<keyword evidence="6 12" id="KW-0067">ATP-binding</keyword>
<organism evidence="12 13">
    <name type="scientific">Desulfovibrio desulfuricans</name>
    <dbReference type="NCBI Taxonomy" id="876"/>
    <lineage>
        <taxon>Bacteria</taxon>
        <taxon>Pseudomonadati</taxon>
        <taxon>Thermodesulfobacteriota</taxon>
        <taxon>Desulfovibrionia</taxon>
        <taxon>Desulfovibrionales</taxon>
        <taxon>Desulfovibrionaceae</taxon>
        <taxon>Desulfovibrio</taxon>
    </lineage>
</organism>
<reference evidence="13" key="1">
    <citation type="submission" date="2016-11" db="EMBL/GenBank/DDBJ databases">
        <authorList>
            <person name="Jaros S."/>
            <person name="Januszkiewicz K."/>
            <person name="Wedrychowicz H."/>
        </authorList>
    </citation>
    <scope>NUCLEOTIDE SEQUENCE [LARGE SCALE GENOMIC DNA]</scope>
    <source>
        <strain evidence="13">DSM 7057</strain>
    </source>
</reference>
<dbReference type="SUPFAM" id="SSF90123">
    <property type="entry name" value="ABC transporter transmembrane region"/>
    <property type="match status" value="1"/>
</dbReference>
<dbReference type="InterPro" id="IPR017871">
    <property type="entry name" value="ABC_transporter-like_CS"/>
</dbReference>
<sequence length="571" mass="61822">MIREYLGFDLTEYRDGNMVRGVLYASLGACAEALPWFLAALALPYVLEGGDGAVAAAVVLVFGIAGFLLGLVFKMRALNANFDATYAMVSHARLFLANHLARLPLGRVLLQRDGAWAELMTAQFSMYQDIVTTVWGCVVAGTAFPVLLWLLLLWLNWASALVLLLALPVAMLSVPLAYRLLDGAAKKIAAARQTAAVNVLEIATGARDLRFFDPLCQRYAATLRSLEHYRDQSIKTEVAPAPALLLFSLVIFIGAALAIGVASMQFATWGGSPASYFVVVLLTLRLAMAINEFGPYLAEMRFVGTIINRIRQVLDEPVMPQATQGQSPEDGSIEVRNVSFGYGDTDVIRSISLHVRPGSMVALVGPSGSGKSTLAALIARLWDVKEGVVRIGNVDVRDIDEPTLHRTVSMVLQDVFLFPMSVADNIRLGRADAPMASVMAAAKAACIHERIMLLPQGYDTLLEGGDVALSGGERQRIAIARAILKDAPVLILDEATSSLDLENEAAVQQALANLCRGKTTIVIAHRLWTVHDADEIFVLDKGEIREHGAHVELLMADGLYAKSWKAQNENA</sequence>
<evidence type="ECO:0000256" key="6">
    <source>
        <dbReference type="ARBA" id="ARBA00022840"/>
    </source>
</evidence>
<proteinExistence type="predicted"/>
<evidence type="ECO:0000256" key="4">
    <source>
        <dbReference type="ARBA" id="ARBA00022692"/>
    </source>
</evidence>
<protein>
    <submittedName>
        <fullName evidence="12">ATP-binding cassette, subfamily B</fullName>
    </submittedName>
</protein>
<dbReference type="InterPro" id="IPR027417">
    <property type="entry name" value="P-loop_NTPase"/>
</dbReference>
<name>A0AA94HRX1_DESDE</name>
<keyword evidence="4 9" id="KW-0812">Transmembrane</keyword>
<dbReference type="PANTHER" id="PTHR24221:SF654">
    <property type="entry name" value="ATP-BINDING CASSETTE SUB-FAMILY B MEMBER 6"/>
    <property type="match status" value="1"/>
</dbReference>
<dbReference type="InterPro" id="IPR036640">
    <property type="entry name" value="ABC1_TM_sf"/>
</dbReference>
<evidence type="ECO:0000256" key="3">
    <source>
        <dbReference type="ARBA" id="ARBA00022475"/>
    </source>
</evidence>
<dbReference type="PROSITE" id="PS50893">
    <property type="entry name" value="ABC_TRANSPORTER_2"/>
    <property type="match status" value="1"/>
</dbReference>
<feature type="transmembrane region" description="Helical" evidence="9">
    <location>
        <begin position="273"/>
        <end position="291"/>
    </location>
</feature>
<dbReference type="RefSeq" id="WP_072311574.1">
    <property type="nucleotide sequence ID" value="NZ_FPIW01000012.1"/>
</dbReference>
<evidence type="ECO:0000256" key="1">
    <source>
        <dbReference type="ARBA" id="ARBA00004651"/>
    </source>
</evidence>
<feature type="transmembrane region" description="Helical" evidence="9">
    <location>
        <begin position="21"/>
        <end position="47"/>
    </location>
</feature>
<evidence type="ECO:0000259" key="10">
    <source>
        <dbReference type="PROSITE" id="PS50893"/>
    </source>
</evidence>
<dbReference type="Pfam" id="PF00005">
    <property type="entry name" value="ABC_tran"/>
    <property type="match status" value="1"/>
</dbReference>
<evidence type="ECO:0000256" key="5">
    <source>
        <dbReference type="ARBA" id="ARBA00022741"/>
    </source>
</evidence>
<dbReference type="GO" id="GO:0005886">
    <property type="term" value="C:plasma membrane"/>
    <property type="evidence" value="ECO:0007669"/>
    <property type="project" value="UniProtKB-SubCell"/>
</dbReference>
<evidence type="ECO:0000313" key="12">
    <source>
        <dbReference type="EMBL" id="SFW36291.1"/>
    </source>
</evidence>
<dbReference type="GO" id="GO:0140359">
    <property type="term" value="F:ABC-type transporter activity"/>
    <property type="evidence" value="ECO:0007669"/>
    <property type="project" value="InterPro"/>
</dbReference>
<feature type="domain" description="ABC transmembrane type-1" evidence="11">
    <location>
        <begin position="21"/>
        <end position="300"/>
    </location>
</feature>
<dbReference type="PANTHER" id="PTHR24221">
    <property type="entry name" value="ATP-BINDING CASSETTE SUB-FAMILY B"/>
    <property type="match status" value="1"/>
</dbReference>
<dbReference type="SUPFAM" id="SSF52540">
    <property type="entry name" value="P-loop containing nucleoside triphosphate hydrolases"/>
    <property type="match status" value="1"/>
</dbReference>
<dbReference type="SMART" id="SM00382">
    <property type="entry name" value="AAA"/>
    <property type="match status" value="1"/>
</dbReference>
<dbReference type="Gene3D" id="3.40.50.300">
    <property type="entry name" value="P-loop containing nucleotide triphosphate hydrolases"/>
    <property type="match status" value="1"/>
</dbReference>
<feature type="transmembrane region" description="Helical" evidence="9">
    <location>
        <begin position="130"/>
        <end position="151"/>
    </location>
</feature>
<dbReference type="InterPro" id="IPR003439">
    <property type="entry name" value="ABC_transporter-like_ATP-bd"/>
</dbReference>
<gene>
    <name evidence="12" type="ORF">SAMN02910291_01006</name>
</gene>
<dbReference type="Proteomes" id="UP000182680">
    <property type="component" value="Unassembled WGS sequence"/>
</dbReference>
<dbReference type="PROSITE" id="PS00211">
    <property type="entry name" value="ABC_TRANSPORTER_1"/>
    <property type="match status" value="1"/>
</dbReference>
<evidence type="ECO:0000256" key="8">
    <source>
        <dbReference type="ARBA" id="ARBA00023136"/>
    </source>
</evidence>
<keyword evidence="7 9" id="KW-1133">Transmembrane helix</keyword>
<dbReference type="InterPro" id="IPR039421">
    <property type="entry name" value="Type_1_exporter"/>
</dbReference>
<dbReference type="GO" id="GO:0005524">
    <property type="term" value="F:ATP binding"/>
    <property type="evidence" value="ECO:0007669"/>
    <property type="project" value="UniProtKB-KW"/>
</dbReference>
<evidence type="ECO:0000313" key="13">
    <source>
        <dbReference type="Proteomes" id="UP000182680"/>
    </source>
</evidence>
<feature type="transmembrane region" description="Helical" evidence="9">
    <location>
        <begin position="53"/>
        <end position="73"/>
    </location>
</feature>
<comment type="caution">
    <text evidence="12">The sequence shown here is derived from an EMBL/GenBank/DDBJ whole genome shotgun (WGS) entry which is preliminary data.</text>
</comment>
<feature type="domain" description="ABC transporter" evidence="10">
    <location>
        <begin position="333"/>
        <end position="566"/>
    </location>
</feature>
<evidence type="ECO:0000256" key="7">
    <source>
        <dbReference type="ARBA" id="ARBA00022989"/>
    </source>
</evidence>
<dbReference type="FunFam" id="3.40.50.300:FF:000221">
    <property type="entry name" value="Multidrug ABC transporter ATP-binding protein"/>
    <property type="match status" value="1"/>
</dbReference>